<feature type="transmembrane region" description="Helical" evidence="5">
    <location>
        <begin position="171"/>
        <end position="191"/>
    </location>
</feature>
<feature type="transmembrane region" description="Helical" evidence="5">
    <location>
        <begin position="136"/>
        <end position="159"/>
    </location>
</feature>
<protein>
    <submittedName>
        <fullName evidence="6">Transporter, Zip family</fullName>
    </submittedName>
</protein>
<evidence type="ECO:0000256" key="4">
    <source>
        <dbReference type="ARBA" id="ARBA00023136"/>
    </source>
</evidence>
<feature type="transmembrane region" description="Helical" evidence="5">
    <location>
        <begin position="203"/>
        <end position="221"/>
    </location>
</feature>
<dbReference type="AlphaFoldDB" id="A0A378HYV0"/>
<dbReference type="PANTHER" id="PTHR11040:SF140">
    <property type="entry name" value="ZRT (ZRT), IRT- (IRT-) LIKE PROTEIN TRANSPORTER"/>
    <property type="match status" value="1"/>
</dbReference>
<dbReference type="RefSeq" id="WP_115301861.1">
    <property type="nucleotide sequence ID" value="NZ_CAAAHO010000008.1"/>
</dbReference>
<dbReference type="EMBL" id="UGNV01000001">
    <property type="protein sequence ID" value="STX28088.1"/>
    <property type="molecule type" value="Genomic_DNA"/>
</dbReference>
<feature type="transmembrane region" description="Helical" evidence="5">
    <location>
        <begin position="111"/>
        <end position="130"/>
    </location>
</feature>
<feature type="transmembrane region" description="Helical" evidence="5">
    <location>
        <begin position="39"/>
        <end position="60"/>
    </location>
</feature>
<evidence type="ECO:0000313" key="7">
    <source>
        <dbReference type="Proteomes" id="UP000254968"/>
    </source>
</evidence>
<dbReference type="InterPro" id="IPR003689">
    <property type="entry name" value="ZIP"/>
</dbReference>
<evidence type="ECO:0000256" key="3">
    <source>
        <dbReference type="ARBA" id="ARBA00022989"/>
    </source>
</evidence>
<keyword evidence="7" id="KW-1185">Reference proteome</keyword>
<keyword evidence="3 5" id="KW-1133">Transmembrane helix</keyword>
<proteinExistence type="predicted"/>
<keyword evidence="2 5" id="KW-0812">Transmembrane</keyword>
<evidence type="ECO:0000256" key="5">
    <source>
        <dbReference type="SAM" id="Phobius"/>
    </source>
</evidence>
<feature type="transmembrane region" description="Helical" evidence="5">
    <location>
        <begin position="72"/>
        <end position="91"/>
    </location>
</feature>
<dbReference type="GO" id="GO:0016020">
    <property type="term" value="C:membrane"/>
    <property type="evidence" value="ECO:0007669"/>
    <property type="project" value="UniProtKB-SubCell"/>
</dbReference>
<evidence type="ECO:0000313" key="6">
    <source>
        <dbReference type="EMBL" id="STX28088.1"/>
    </source>
</evidence>
<reference evidence="6 7" key="1">
    <citation type="submission" date="2018-06" db="EMBL/GenBank/DDBJ databases">
        <authorList>
            <consortium name="Pathogen Informatics"/>
            <person name="Doyle S."/>
        </authorList>
    </citation>
    <scope>NUCLEOTIDE SEQUENCE [LARGE SCALE GENOMIC DNA]</scope>
    <source>
        <strain evidence="6 7">NCTC13315</strain>
    </source>
</reference>
<dbReference type="OrthoDB" id="5641792at2"/>
<dbReference type="PANTHER" id="PTHR11040">
    <property type="entry name" value="ZINC/IRON TRANSPORTER"/>
    <property type="match status" value="1"/>
</dbReference>
<keyword evidence="4 5" id="KW-0472">Membrane</keyword>
<evidence type="ECO:0000256" key="1">
    <source>
        <dbReference type="ARBA" id="ARBA00004141"/>
    </source>
</evidence>
<gene>
    <name evidence="6" type="ORF">NCTC13315_00612</name>
</gene>
<dbReference type="Pfam" id="PF02535">
    <property type="entry name" value="Zip"/>
    <property type="match status" value="1"/>
</dbReference>
<feature type="transmembrane region" description="Helical" evidence="5">
    <location>
        <begin position="6"/>
        <end position="27"/>
    </location>
</feature>
<sequence>MTIATSLKLIFGLAIVAVILLAGWYPFKKRYRHAEEHIDFPIGETLATGIFLGAGLMHMLPDANHLFNEMGYHYPFAYIITGIIFLFFLWFEHLGKELYHHHDANHPAFAILAWAMLSIHSLMLGAALGLNSSNSLIIMLFLAIITHKWAESFAIAIQLNKSSLSITKRLIFFLSFTMMTPIGIFIGWYFGRGIETHSLFDPILIAASAGTFLYLGTLHGLEKCVMVERCCNLRDFSFVIIGFLLMASVAIYV</sequence>
<accession>A0A378HYV0</accession>
<dbReference type="GO" id="GO:0005385">
    <property type="term" value="F:zinc ion transmembrane transporter activity"/>
    <property type="evidence" value="ECO:0007669"/>
    <property type="project" value="TreeGrafter"/>
</dbReference>
<evidence type="ECO:0000256" key="2">
    <source>
        <dbReference type="ARBA" id="ARBA00022692"/>
    </source>
</evidence>
<name>A0A378HYV0_9GAMM</name>
<organism evidence="6 7">
    <name type="scientific">Legionella beliardensis</name>
    <dbReference type="NCBI Taxonomy" id="91822"/>
    <lineage>
        <taxon>Bacteria</taxon>
        <taxon>Pseudomonadati</taxon>
        <taxon>Pseudomonadota</taxon>
        <taxon>Gammaproteobacteria</taxon>
        <taxon>Legionellales</taxon>
        <taxon>Legionellaceae</taxon>
        <taxon>Legionella</taxon>
    </lineage>
</organism>
<feature type="transmembrane region" description="Helical" evidence="5">
    <location>
        <begin position="233"/>
        <end position="252"/>
    </location>
</feature>
<dbReference type="Proteomes" id="UP000254968">
    <property type="component" value="Unassembled WGS sequence"/>
</dbReference>
<comment type="subcellular location">
    <subcellularLocation>
        <location evidence="1">Membrane</location>
        <topology evidence="1">Multi-pass membrane protein</topology>
    </subcellularLocation>
</comment>